<evidence type="ECO:0000256" key="2">
    <source>
        <dbReference type="ARBA" id="ARBA00023125"/>
    </source>
</evidence>
<feature type="domain" description="GntR C-terminal" evidence="4">
    <location>
        <begin position="34"/>
        <end position="162"/>
    </location>
</feature>
<dbReference type="GO" id="GO:0003677">
    <property type="term" value="F:DNA binding"/>
    <property type="evidence" value="ECO:0007669"/>
    <property type="project" value="UniProtKB-KW"/>
</dbReference>
<dbReference type="Gene3D" id="1.20.120.530">
    <property type="entry name" value="GntR ligand-binding domain-like"/>
    <property type="match status" value="1"/>
</dbReference>
<keyword evidence="1" id="KW-0805">Transcription regulation</keyword>
<accession>A0A6B0TKW3</accession>
<organism evidence="5 6">
    <name type="scientific">Oceanomicrobium pacificus</name>
    <dbReference type="NCBI Taxonomy" id="2692916"/>
    <lineage>
        <taxon>Bacteria</taxon>
        <taxon>Pseudomonadati</taxon>
        <taxon>Pseudomonadota</taxon>
        <taxon>Alphaproteobacteria</taxon>
        <taxon>Rhodobacterales</taxon>
        <taxon>Paracoccaceae</taxon>
        <taxon>Oceanomicrobium</taxon>
    </lineage>
</organism>
<dbReference type="Pfam" id="PF07729">
    <property type="entry name" value="FCD"/>
    <property type="match status" value="1"/>
</dbReference>
<dbReference type="InterPro" id="IPR008920">
    <property type="entry name" value="TF_FadR/GntR_C"/>
</dbReference>
<proteinExistence type="predicted"/>
<dbReference type="AlphaFoldDB" id="A0A6B0TKW3"/>
<dbReference type="InterPro" id="IPR011711">
    <property type="entry name" value="GntR_C"/>
</dbReference>
<evidence type="ECO:0000256" key="1">
    <source>
        <dbReference type="ARBA" id="ARBA00023015"/>
    </source>
</evidence>
<reference evidence="5 6" key="1">
    <citation type="submission" date="2019-12" db="EMBL/GenBank/DDBJ databases">
        <title>Strain KN286 was isolated from seawater, which was collected from Caroline Seamount in the tropical western Pacific.</title>
        <authorList>
            <person name="Wang Q."/>
        </authorList>
    </citation>
    <scope>NUCLEOTIDE SEQUENCE [LARGE SCALE GENOMIC DNA]</scope>
    <source>
        <strain evidence="5 6">KN286</strain>
    </source>
</reference>
<dbReference type="SUPFAM" id="SSF48008">
    <property type="entry name" value="GntR ligand-binding domain-like"/>
    <property type="match status" value="1"/>
</dbReference>
<comment type="caution">
    <text evidence="5">The sequence shown here is derived from an EMBL/GenBank/DDBJ whole genome shotgun (WGS) entry which is preliminary data.</text>
</comment>
<keyword evidence="3" id="KW-0804">Transcription</keyword>
<name>A0A6B0TKW3_9RHOB</name>
<gene>
    <name evidence="5" type="ORF">GSH16_06850</name>
</gene>
<protein>
    <submittedName>
        <fullName evidence="5">FCD domain-containing protein</fullName>
    </submittedName>
</protein>
<dbReference type="PANTHER" id="PTHR43537:SF44">
    <property type="entry name" value="GNTR FAMILY REGULATORY PROTEIN"/>
    <property type="match status" value="1"/>
</dbReference>
<dbReference type="PANTHER" id="PTHR43537">
    <property type="entry name" value="TRANSCRIPTIONAL REGULATOR, GNTR FAMILY"/>
    <property type="match status" value="1"/>
</dbReference>
<keyword evidence="6" id="KW-1185">Reference proteome</keyword>
<dbReference type="RefSeq" id="WP_160853394.1">
    <property type="nucleotide sequence ID" value="NZ_WUWG01000003.1"/>
</dbReference>
<keyword evidence="2" id="KW-0238">DNA-binding</keyword>
<evidence type="ECO:0000313" key="6">
    <source>
        <dbReference type="Proteomes" id="UP000436016"/>
    </source>
</evidence>
<dbReference type="Proteomes" id="UP000436016">
    <property type="component" value="Unassembled WGS sequence"/>
</dbReference>
<evidence type="ECO:0000313" key="5">
    <source>
        <dbReference type="EMBL" id="MXU65160.1"/>
    </source>
</evidence>
<dbReference type="SMART" id="SM00895">
    <property type="entry name" value="FCD"/>
    <property type="match status" value="1"/>
</dbReference>
<evidence type="ECO:0000256" key="3">
    <source>
        <dbReference type="ARBA" id="ARBA00023163"/>
    </source>
</evidence>
<dbReference type="EMBL" id="WUWG01000003">
    <property type="protein sequence ID" value="MXU65160.1"/>
    <property type="molecule type" value="Genomic_DNA"/>
</dbReference>
<evidence type="ECO:0000259" key="4">
    <source>
        <dbReference type="SMART" id="SM00895"/>
    </source>
</evidence>
<sequence length="171" mass="18182">MSDSDTNITMIGKSAEPEDAVLRLDPRSRAELIECLELRLGIEVEAAGHAAGRATRSQIDRIAECLDDMQGRIDAGELGGSVDFAFHMAVADAASNRYMVKFLMALGLPAVPRARQGSGGGASAAALDRERELLAEHKAVHAAIAAGDAMAARAAMRTHLENALRRYRAQA</sequence>